<keyword evidence="3 5" id="KW-1133">Transmembrane helix</keyword>
<evidence type="ECO:0000256" key="1">
    <source>
        <dbReference type="ARBA" id="ARBA00004141"/>
    </source>
</evidence>
<keyword evidence="7" id="KW-1185">Reference proteome</keyword>
<feature type="transmembrane region" description="Helical" evidence="5">
    <location>
        <begin position="32"/>
        <end position="56"/>
    </location>
</feature>
<sequence length="410" mass="47927">MSLHYCFLYIYEFGRLMPFMSDPCSRTWWTPLLFYIRVANVTFMNGQNASLIVLCIERTICILRIQNYENSSKPIPVAICLLILTGIASFGYVVLYLPGVNFSIPLAISTTRNAVNAYNYQISLIFLIFVEIAGVLFFLFLHNWGLWYRKKIRGFKFYEQRQNILMVSNNQPLFVKFQIEKTVQMTSIFLPIIIAKCSMTVFSASAAIFSNLIWTNTKTDVQMVIYELLRSSNEQEICSDGWQVFNRSCYKKFSNRVTFDQAELYCRDFTNSSHTSHLATFDSRQEFDFLVRLEPNSRFFAYWIGFWHDGIPIDGVAKGQKNRFQLRAIDNSTVFKFAEEDQEYGHYWVNQQDGWDPNAEPYNVDSGRRCVQIHTAEPDHHPMFRQLVNKMTDTLCSHKEGYICKVQEVM</sequence>
<evidence type="ECO:0000256" key="4">
    <source>
        <dbReference type="ARBA" id="ARBA00023136"/>
    </source>
</evidence>
<dbReference type="InterPro" id="IPR019408">
    <property type="entry name" value="7TM_GPCR_serpentine_rcpt_Srab"/>
</dbReference>
<name>A0A915E4F3_9BILA</name>
<dbReference type="Proteomes" id="UP000887574">
    <property type="component" value="Unplaced"/>
</dbReference>
<dbReference type="InterPro" id="IPR016186">
    <property type="entry name" value="C-type_lectin-like/link_sf"/>
</dbReference>
<evidence type="ECO:0000259" key="6">
    <source>
        <dbReference type="PROSITE" id="PS50041"/>
    </source>
</evidence>
<dbReference type="Pfam" id="PF00059">
    <property type="entry name" value="Lectin_C"/>
    <property type="match status" value="1"/>
</dbReference>
<feature type="transmembrane region" description="Helical" evidence="5">
    <location>
        <begin position="77"/>
        <end position="98"/>
    </location>
</feature>
<evidence type="ECO:0000313" key="7">
    <source>
        <dbReference type="Proteomes" id="UP000887574"/>
    </source>
</evidence>
<feature type="domain" description="C-type lectin" evidence="6">
    <location>
        <begin position="245"/>
        <end position="405"/>
    </location>
</feature>
<evidence type="ECO:0000256" key="5">
    <source>
        <dbReference type="SAM" id="Phobius"/>
    </source>
</evidence>
<keyword evidence="2 5" id="KW-0812">Transmembrane</keyword>
<dbReference type="Pfam" id="PF10292">
    <property type="entry name" value="7TM_GPCR_Srab"/>
    <property type="match status" value="1"/>
</dbReference>
<accession>A0A915E4F3</accession>
<dbReference type="WBParaSite" id="jg2715">
    <property type="protein sequence ID" value="jg2715"/>
    <property type="gene ID" value="jg2715"/>
</dbReference>
<evidence type="ECO:0000256" key="3">
    <source>
        <dbReference type="ARBA" id="ARBA00022989"/>
    </source>
</evidence>
<dbReference type="SMART" id="SM00034">
    <property type="entry name" value="CLECT"/>
    <property type="match status" value="1"/>
</dbReference>
<dbReference type="PROSITE" id="PS50041">
    <property type="entry name" value="C_TYPE_LECTIN_2"/>
    <property type="match status" value="1"/>
</dbReference>
<dbReference type="InterPro" id="IPR001304">
    <property type="entry name" value="C-type_lectin-like"/>
</dbReference>
<dbReference type="PANTHER" id="PTHR22803">
    <property type="entry name" value="MANNOSE, PHOSPHOLIPASE, LECTIN RECEPTOR RELATED"/>
    <property type="match status" value="1"/>
</dbReference>
<feature type="transmembrane region" description="Helical" evidence="5">
    <location>
        <begin position="188"/>
        <end position="214"/>
    </location>
</feature>
<reference evidence="8" key="1">
    <citation type="submission" date="2022-11" db="UniProtKB">
        <authorList>
            <consortium name="WormBaseParasite"/>
        </authorList>
    </citation>
    <scope>IDENTIFICATION</scope>
</reference>
<dbReference type="GO" id="GO:0016020">
    <property type="term" value="C:membrane"/>
    <property type="evidence" value="ECO:0007669"/>
    <property type="project" value="UniProtKB-SubCell"/>
</dbReference>
<keyword evidence="4 5" id="KW-0472">Membrane</keyword>
<dbReference type="AlphaFoldDB" id="A0A915E4F3"/>
<feature type="transmembrane region" description="Helical" evidence="5">
    <location>
        <begin position="118"/>
        <end position="141"/>
    </location>
</feature>
<dbReference type="InterPro" id="IPR050111">
    <property type="entry name" value="C-type_lectin/snaclec_domain"/>
</dbReference>
<comment type="subcellular location">
    <subcellularLocation>
        <location evidence="1">Membrane</location>
        <topology evidence="1">Multi-pass membrane protein</topology>
    </subcellularLocation>
</comment>
<evidence type="ECO:0000313" key="8">
    <source>
        <dbReference type="WBParaSite" id="jg2715"/>
    </source>
</evidence>
<evidence type="ECO:0000256" key="2">
    <source>
        <dbReference type="ARBA" id="ARBA00022692"/>
    </source>
</evidence>
<protein>
    <submittedName>
        <fullName evidence="8">C-type lectin domain-containing protein</fullName>
    </submittedName>
</protein>
<organism evidence="7 8">
    <name type="scientific">Ditylenchus dipsaci</name>
    <dbReference type="NCBI Taxonomy" id="166011"/>
    <lineage>
        <taxon>Eukaryota</taxon>
        <taxon>Metazoa</taxon>
        <taxon>Ecdysozoa</taxon>
        <taxon>Nematoda</taxon>
        <taxon>Chromadorea</taxon>
        <taxon>Rhabditida</taxon>
        <taxon>Tylenchina</taxon>
        <taxon>Tylenchomorpha</taxon>
        <taxon>Sphaerularioidea</taxon>
        <taxon>Anguinidae</taxon>
        <taxon>Anguininae</taxon>
        <taxon>Ditylenchus</taxon>
    </lineage>
</organism>
<dbReference type="SUPFAM" id="SSF56436">
    <property type="entry name" value="C-type lectin-like"/>
    <property type="match status" value="1"/>
</dbReference>
<dbReference type="InterPro" id="IPR016187">
    <property type="entry name" value="CTDL_fold"/>
</dbReference>
<dbReference type="Gene3D" id="3.10.100.10">
    <property type="entry name" value="Mannose-Binding Protein A, subunit A"/>
    <property type="match status" value="1"/>
</dbReference>
<proteinExistence type="predicted"/>